<dbReference type="InterPro" id="IPR001245">
    <property type="entry name" value="Ser-Thr/Tyr_kinase_cat_dom"/>
</dbReference>
<comment type="caution">
    <text evidence="3">The sequence shown here is derived from an EMBL/GenBank/DDBJ whole genome shotgun (WGS) entry which is preliminary data.</text>
</comment>
<evidence type="ECO:0000313" key="4">
    <source>
        <dbReference type="Proteomes" id="UP001150062"/>
    </source>
</evidence>
<dbReference type="PROSITE" id="PS00107">
    <property type="entry name" value="PROTEIN_KINASE_ATP"/>
    <property type="match status" value="1"/>
</dbReference>
<dbReference type="InterPro" id="IPR000719">
    <property type="entry name" value="Prot_kinase_dom"/>
</dbReference>
<dbReference type="InterPro" id="IPR050235">
    <property type="entry name" value="CK1_Ser-Thr_kinase"/>
</dbReference>
<sequence>MTTPLKGRWKLLKKIGQGGFGEIYAVYDLETQQKVAAKMEKIDKKKRSVKLEIAVLRKIQKSRFSAKFICCGRNQVYNYFVMELLGPDLSTLRKKQPQKRFSLATTLKLGIQSNFALRIQNETNEIKKGSKADCCIIDFGLARKYIDSEGQILPPREKAGFRGTARYASLNSHNRKELSRRDDLWSLFYVFIEFLEGSLPWTTLKEKEEITEAKKMYTNVDLCRNLPKEFTSFFRHINSLKYQDKPNYKYLRRLLKDLYMQRGFGENINYDWEETEYQSTSMKQQPSRKTYDSAIAFTGITNDRSINSTQKKRISTELQKQEIRKMSNIFFHDQQKDECNNQNNEESDFSYRKVYRKRENEEEKSKNSKSEVNEFEKMMKMINAEENTETSSTVIIDKKTICCTIL</sequence>
<proteinExistence type="predicted"/>
<dbReference type="SUPFAM" id="SSF56112">
    <property type="entry name" value="Protein kinase-like (PK-like)"/>
    <property type="match status" value="1"/>
</dbReference>
<accession>A0ABQ8XT27</accession>
<dbReference type="EMBL" id="JAOAOG010000264">
    <property type="protein sequence ID" value="KAJ6235249.1"/>
    <property type="molecule type" value="Genomic_DNA"/>
</dbReference>
<dbReference type="InterPro" id="IPR011009">
    <property type="entry name" value="Kinase-like_dom_sf"/>
</dbReference>
<dbReference type="SMART" id="SM00220">
    <property type="entry name" value="S_TKc"/>
    <property type="match status" value="1"/>
</dbReference>
<dbReference type="PANTHER" id="PTHR11909">
    <property type="entry name" value="CASEIN KINASE-RELATED"/>
    <property type="match status" value="1"/>
</dbReference>
<dbReference type="GO" id="GO:0016301">
    <property type="term" value="F:kinase activity"/>
    <property type="evidence" value="ECO:0007669"/>
    <property type="project" value="UniProtKB-KW"/>
</dbReference>
<dbReference type="Gene3D" id="1.10.510.10">
    <property type="entry name" value="Transferase(Phosphotransferase) domain 1"/>
    <property type="match status" value="2"/>
</dbReference>
<evidence type="ECO:0000313" key="3">
    <source>
        <dbReference type="EMBL" id="KAJ6235249.1"/>
    </source>
</evidence>
<feature type="binding site" evidence="1">
    <location>
        <position position="38"/>
    </location>
    <ligand>
        <name>ATP</name>
        <dbReference type="ChEBI" id="CHEBI:30616"/>
    </ligand>
</feature>
<evidence type="ECO:0000256" key="1">
    <source>
        <dbReference type="PROSITE-ProRule" id="PRU10141"/>
    </source>
</evidence>
<evidence type="ECO:0000259" key="2">
    <source>
        <dbReference type="PROSITE" id="PS50011"/>
    </source>
</evidence>
<protein>
    <submittedName>
        <fullName evidence="3">Tau-tubulin kinase 1</fullName>
    </submittedName>
</protein>
<reference evidence="3" key="1">
    <citation type="submission" date="2022-08" db="EMBL/GenBank/DDBJ databases">
        <title>Novel sulfate-reducing endosymbionts in the free-living metamonad Anaeramoeba.</title>
        <authorList>
            <person name="Jerlstrom-Hultqvist J."/>
            <person name="Cepicka I."/>
            <person name="Gallot-Lavallee L."/>
            <person name="Salas-Leiva D."/>
            <person name="Curtis B.A."/>
            <person name="Zahonova K."/>
            <person name="Pipaliya S."/>
            <person name="Dacks J."/>
            <person name="Roger A.J."/>
        </authorList>
    </citation>
    <scope>NUCLEOTIDE SEQUENCE</scope>
    <source>
        <strain evidence="3">Schooner1</strain>
    </source>
</reference>
<gene>
    <name evidence="3" type="ORF">M0813_03933</name>
</gene>
<keyword evidence="1" id="KW-0547">Nucleotide-binding</keyword>
<name>A0ABQ8XT27_9EUKA</name>
<dbReference type="PROSITE" id="PS50011">
    <property type="entry name" value="PROTEIN_KINASE_DOM"/>
    <property type="match status" value="1"/>
</dbReference>
<keyword evidence="3" id="KW-0418">Kinase</keyword>
<dbReference type="Pfam" id="PF07714">
    <property type="entry name" value="PK_Tyr_Ser-Thr"/>
    <property type="match status" value="1"/>
</dbReference>
<dbReference type="Proteomes" id="UP001150062">
    <property type="component" value="Unassembled WGS sequence"/>
</dbReference>
<keyword evidence="1" id="KW-0067">ATP-binding</keyword>
<organism evidence="3 4">
    <name type="scientific">Anaeramoeba flamelloides</name>
    <dbReference type="NCBI Taxonomy" id="1746091"/>
    <lineage>
        <taxon>Eukaryota</taxon>
        <taxon>Metamonada</taxon>
        <taxon>Anaeramoebidae</taxon>
        <taxon>Anaeramoeba</taxon>
    </lineage>
</organism>
<keyword evidence="3" id="KW-0808">Transferase</keyword>
<feature type="domain" description="Protein kinase" evidence="2">
    <location>
        <begin position="9"/>
        <end position="260"/>
    </location>
</feature>
<keyword evidence="4" id="KW-1185">Reference proteome</keyword>
<dbReference type="InterPro" id="IPR017441">
    <property type="entry name" value="Protein_kinase_ATP_BS"/>
</dbReference>